<keyword evidence="5 11" id="KW-0337">GPI-anchor biosynthesis</keyword>
<dbReference type="RefSeq" id="XP_002836223.1">
    <property type="nucleotide sequence ID" value="XM_002836177.1"/>
</dbReference>
<keyword evidence="9 11" id="KW-0472">Membrane</keyword>
<dbReference type="InterPro" id="IPR013233">
    <property type="entry name" value="PIG-X/PBN1"/>
</dbReference>
<keyword evidence="7 11" id="KW-0256">Endoplasmic reticulum</keyword>
<comment type="pathway">
    <text evidence="2 11">Glycolipid biosynthesis; glycosylphosphatidylinositol-anchor biosynthesis.</text>
</comment>
<name>D5G7C1_TUBMM</name>
<keyword evidence="8 11" id="KW-1133">Transmembrane helix</keyword>
<dbReference type="eggNOG" id="ENOG502QS8N">
    <property type="taxonomic scope" value="Eukaryota"/>
</dbReference>
<dbReference type="HOGENOM" id="CLU_030047_0_0_1"/>
<dbReference type="FunCoup" id="D5G7C1">
    <property type="interactions" value="43"/>
</dbReference>
<dbReference type="GO" id="GO:0005789">
    <property type="term" value="C:endoplasmic reticulum membrane"/>
    <property type="evidence" value="ECO:0007669"/>
    <property type="project" value="UniProtKB-SubCell"/>
</dbReference>
<evidence type="ECO:0000256" key="11">
    <source>
        <dbReference type="RuleBase" id="RU366056"/>
    </source>
</evidence>
<comment type="subcellular location">
    <subcellularLocation>
        <location evidence="11">Endoplasmic reticulum membrane</location>
        <topology evidence="11">Single-pass membrane protein</topology>
    </subcellularLocation>
    <subcellularLocation>
        <location evidence="1">Endoplasmic reticulum membrane</location>
        <topology evidence="1">Single-pass type III membrane protein</topology>
    </subcellularLocation>
</comment>
<gene>
    <name evidence="12" type="ORF">GSTUM_00002435001</name>
</gene>
<dbReference type="AlphaFoldDB" id="D5G7C1"/>
<evidence type="ECO:0000256" key="7">
    <source>
        <dbReference type="ARBA" id="ARBA00022824"/>
    </source>
</evidence>
<dbReference type="PANTHER" id="PTHR28533">
    <property type="entry name" value="PROTEIN PBN1"/>
    <property type="match status" value="1"/>
</dbReference>
<reference evidence="12 13" key="1">
    <citation type="journal article" date="2010" name="Nature">
        <title>Perigord black truffle genome uncovers evolutionary origins and mechanisms of symbiosis.</title>
        <authorList>
            <person name="Martin F."/>
            <person name="Kohler A."/>
            <person name="Murat C."/>
            <person name="Balestrini R."/>
            <person name="Coutinho P.M."/>
            <person name="Jaillon O."/>
            <person name="Montanini B."/>
            <person name="Morin E."/>
            <person name="Noel B."/>
            <person name="Percudani R."/>
            <person name="Porcel B."/>
            <person name="Rubini A."/>
            <person name="Amicucci A."/>
            <person name="Amselem J."/>
            <person name="Anthouard V."/>
            <person name="Arcioni S."/>
            <person name="Artiguenave F."/>
            <person name="Aury J.M."/>
            <person name="Ballario P."/>
            <person name="Bolchi A."/>
            <person name="Brenna A."/>
            <person name="Brun A."/>
            <person name="Buee M."/>
            <person name="Cantarel B."/>
            <person name="Chevalier G."/>
            <person name="Couloux A."/>
            <person name="Da Silva C."/>
            <person name="Denoeud F."/>
            <person name="Duplessis S."/>
            <person name="Ghignone S."/>
            <person name="Hilselberger B."/>
            <person name="Iotti M."/>
            <person name="Marcais B."/>
            <person name="Mello A."/>
            <person name="Miranda M."/>
            <person name="Pacioni G."/>
            <person name="Quesneville H."/>
            <person name="Riccioni C."/>
            <person name="Ruotolo R."/>
            <person name="Splivallo R."/>
            <person name="Stocchi V."/>
            <person name="Tisserant E."/>
            <person name="Viscomi A.R."/>
            <person name="Zambonelli A."/>
            <person name="Zampieri E."/>
            <person name="Henrissat B."/>
            <person name="Lebrun M.H."/>
            <person name="Paolocci F."/>
            <person name="Bonfante P."/>
            <person name="Ottonello S."/>
            <person name="Wincker P."/>
        </authorList>
    </citation>
    <scope>NUCLEOTIDE SEQUENCE [LARGE SCALE GENOMIC DNA]</scope>
    <source>
        <strain evidence="12 13">Mel28</strain>
    </source>
</reference>
<evidence type="ECO:0000256" key="6">
    <source>
        <dbReference type="ARBA" id="ARBA00022692"/>
    </source>
</evidence>
<keyword evidence="6 11" id="KW-0812">Transmembrane</keyword>
<evidence type="ECO:0000256" key="10">
    <source>
        <dbReference type="ARBA" id="ARBA00023180"/>
    </source>
</evidence>
<dbReference type="PANTHER" id="PTHR28533:SF1">
    <property type="entry name" value="PROTEIN PBN1"/>
    <property type="match status" value="1"/>
</dbReference>
<comment type="similarity">
    <text evidence="3 11">Belongs to the PIGX family.</text>
</comment>
<organism evidence="12 13">
    <name type="scientific">Tuber melanosporum (strain Mel28)</name>
    <name type="common">Perigord black truffle</name>
    <dbReference type="NCBI Taxonomy" id="656061"/>
    <lineage>
        <taxon>Eukaryota</taxon>
        <taxon>Fungi</taxon>
        <taxon>Dikarya</taxon>
        <taxon>Ascomycota</taxon>
        <taxon>Pezizomycotina</taxon>
        <taxon>Pezizomycetes</taxon>
        <taxon>Pezizales</taxon>
        <taxon>Tuberaceae</taxon>
        <taxon>Tuber</taxon>
    </lineage>
</organism>
<accession>D5G7C1</accession>
<evidence type="ECO:0000256" key="5">
    <source>
        <dbReference type="ARBA" id="ARBA00022502"/>
    </source>
</evidence>
<feature type="transmembrane region" description="Helical" evidence="11">
    <location>
        <begin position="454"/>
        <end position="474"/>
    </location>
</feature>
<protein>
    <recommendedName>
        <fullName evidence="4 11">Protein PBN1</fullName>
    </recommendedName>
</protein>
<dbReference type="OMA" id="HELHIRW"/>
<keyword evidence="10" id="KW-0325">Glycoprotein</keyword>
<dbReference type="KEGG" id="tml:GSTUM_00002435001"/>
<comment type="function">
    <text evidence="11">Required for proper folding and/or the stability of a subset of proteins in the endoplasmic reticulum. Component of glycosylphosphatidylinositol-mannosyltransferase 1 which transfers the first of the 4 mannoses in the GPI-anchor precursors during GPI-anchor biosynthesis. Probably acts by stabilizing the mannosyltransferase GPI14.</text>
</comment>
<evidence type="ECO:0000256" key="3">
    <source>
        <dbReference type="ARBA" id="ARBA00010345"/>
    </source>
</evidence>
<dbReference type="SMART" id="SM00780">
    <property type="entry name" value="PIG-X"/>
    <property type="match status" value="1"/>
</dbReference>
<evidence type="ECO:0000256" key="1">
    <source>
        <dbReference type="ARBA" id="ARBA00004643"/>
    </source>
</evidence>
<dbReference type="STRING" id="656061.D5G7C1"/>
<dbReference type="InterPro" id="IPR042322">
    <property type="entry name" value="Pbn1"/>
</dbReference>
<dbReference type="UniPathway" id="UPA00196"/>
<dbReference type="GO" id="GO:0006506">
    <property type="term" value="P:GPI anchor biosynthetic process"/>
    <property type="evidence" value="ECO:0007669"/>
    <property type="project" value="UniProtKB-UniPathway"/>
</dbReference>
<sequence>MKQRSTFIVSESHGTLPENLSLNKDSFVIKALPPSAVREDRFTFGVHELPAEIQDVLSSCREVHLKFASGDIYESIDPYSSRTPGGLHIFLSPEQGTSPDSICLLLEKVFGVDHCRDLKSSFIKIPGSYQFYSPLRSASAFVQYLRNHLSEKDIVRRAEVHSLESAEYIDVTYDAIAQTLVLSSVHAPNHPKWDGLSITSTKTSDVELGVLGNVAPMEEEGLTLAGFIAELGESDDFEPTMFSFASRHHRSESTFSITTALPPGLHPKLKLSIHAPVIPPSNRGKECTLNAYFTLPVALFIDKYQLSSDNQQLLDSLSIKQIKEISGEIDLEAPVWTREKWGSRVLVEVDTKKGENGVELELPLHLRYLEPRYGGTTTKVDFAWPSVFWACRSEHWKKMAVNPFDRLHLGWEDLFPEQVMYYHLSPAPQERSEGAWISIDVPVLGLENAQMIKIGTATVIGLGFLWVLFKILLAKFGSALEKKRLKGE</sequence>
<dbReference type="InParanoid" id="D5G7C1"/>
<keyword evidence="13" id="KW-1185">Reference proteome</keyword>
<dbReference type="GO" id="GO:0000030">
    <property type="term" value="F:mannosyltransferase activity"/>
    <property type="evidence" value="ECO:0007669"/>
    <property type="project" value="TreeGrafter"/>
</dbReference>
<evidence type="ECO:0000313" key="13">
    <source>
        <dbReference type="Proteomes" id="UP000006911"/>
    </source>
</evidence>
<dbReference type="Proteomes" id="UP000006911">
    <property type="component" value="Unassembled WGS sequence"/>
</dbReference>
<evidence type="ECO:0000256" key="9">
    <source>
        <dbReference type="ARBA" id="ARBA00023136"/>
    </source>
</evidence>
<dbReference type="GeneID" id="9185312"/>
<dbReference type="EMBL" id="FN430023">
    <property type="protein sequence ID" value="CAZ80414.1"/>
    <property type="molecule type" value="Genomic_DNA"/>
</dbReference>
<dbReference type="GO" id="GO:1990529">
    <property type="term" value="C:glycosylphosphatidylinositol-mannosyltransferase I complex"/>
    <property type="evidence" value="ECO:0007669"/>
    <property type="project" value="TreeGrafter"/>
</dbReference>
<proteinExistence type="inferred from homology"/>
<dbReference type="Pfam" id="PF08320">
    <property type="entry name" value="PIG-X"/>
    <property type="match status" value="1"/>
</dbReference>
<evidence type="ECO:0000256" key="2">
    <source>
        <dbReference type="ARBA" id="ARBA00004687"/>
    </source>
</evidence>
<evidence type="ECO:0000256" key="8">
    <source>
        <dbReference type="ARBA" id="ARBA00022989"/>
    </source>
</evidence>
<evidence type="ECO:0000256" key="4">
    <source>
        <dbReference type="ARBA" id="ARBA00020410"/>
    </source>
</evidence>
<evidence type="ECO:0000313" key="12">
    <source>
        <dbReference type="EMBL" id="CAZ80414.1"/>
    </source>
</evidence>